<accession>A0A7Y2JXB6</accession>
<organism evidence="5 6">
    <name type="scientific">Telluria aromaticivorans</name>
    <dbReference type="NCBI Taxonomy" id="2725995"/>
    <lineage>
        <taxon>Bacteria</taxon>
        <taxon>Pseudomonadati</taxon>
        <taxon>Pseudomonadota</taxon>
        <taxon>Betaproteobacteria</taxon>
        <taxon>Burkholderiales</taxon>
        <taxon>Oxalobacteraceae</taxon>
        <taxon>Telluria group</taxon>
        <taxon>Telluria</taxon>
    </lineage>
</organism>
<dbReference type="PANTHER" id="PTHR46796">
    <property type="entry name" value="HTH-TYPE TRANSCRIPTIONAL ACTIVATOR RHAS-RELATED"/>
    <property type="match status" value="1"/>
</dbReference>
<dbReference type="AlphaFoldDB" id="A0A7Y2JXB6"/>
<dbReference type="Pfam" id="PF12833">
    <property type="entry name" value="HTH_18"/>
    <property type="match status" value="1"/>
</dbReference>
<gene>
    <name evidence="5" type="ORF">HGB41_00425</name>
</gene>
<evidence type="ECO:0000259" key="4">
    <source>
        <dbReference type="PROSITE" id="PS01124"/>
    </source>
</evidence>
<dbReference type="EMBL" id="JABAIV010000001">
    <property type="protein sequence ID" value="NNG21469.1"/>
    <property type="molecule type" value="Genomic_DNA"/>
</dbReference>
<name>A0A7Y2JXB6_9BURK</name>
<evidence type="ECO:0000256" key="2">
    <source>
        <dbReference type="ARBA" id="ARBA00023125"/>
    </source>
</evidence>
<dbReference type="SUPFAM" id="SSF51182">
    <property type="entry name" value="RmlC-like cupins"/>
    <property type="match status" value="1"/>
</dbReference>
<evidence type="ECO:0000256" key="3">
    <source>
        <dbReference type="ARBA" id="ARBA00023163"/>
    </source>
</evidence>
<dbReference type="InterPro" id="IPR050204">
    <property type="entry name" value="AraC_XylS_family_regulators"/>
</dbReference>
<feature type="domain" description="HTH araC/xylS-type" evidence="4">
    <location>
        <begin position="205"/>
        <end position="303"/>
    </location>
</feature>
<dbReference type="GO" id="GO:0003700">
    <property type="term" value="F:DNA-binding transcription factor activity"/>
    <property type="evidence" value="ECO:0007669"/>
    <property type="project" value="InterPro"/>
</dbReference>
<dbReference type="InterPro" id="IPR032783">
    <property type="entry name" value="AraC_lig"/>
</dbReference>
<proteinExistence type="predicted"/>
<dbReference type="Pfam" id="PF12852">
    <property type="entry name" value="Cupin_6"/>
    <property type="match status" value="1"/>
</dbReference>
<dbReference type="SMART" id="SM00342">
    <property type="entry name" value="HTH_ARAC"/>
    <property type="match status" value="1"/>
</dbReference>
<dbReference type="Gene3D" id="1.10.10.60">
    <property type="entry name" value="Homeodomain-like"/>
    <property type="match status" value="2"/>
</dbReference>
<dbReference type="InterPro" id="IPR011051">
    <property type="entry name" value="RmlC_Cupin_sf"/>
</dbReference>
<evidence type="ECO:0000256" key="1">
    <source>
        <dbReference type="ARBA" id="ARBA00023015"/>
    </source>
</evidence>
<dbReference type="PANTHER" id="PTHR46796:SF7">
    <property type="entry name" value="ARAC FAMILY TRANSCRIPTIONAL REGULATOR"/>
    <property type="match status" value="1"/>
</dbReference>
<protein>
    <submittedName>
        <fullName evidence="5">AraC family transcriptional regulator</fullName>
    </submittedName>
</protein>
<dbReference type="SUPFAM" id="SSF46689">
    <property type="entry name" value="Homeodomain-like"/>
    <property type="match status" value="2"/>
</dbReference>
<dbReference type="GO" id="GO:0043565">
    <property type="term" value="F:sequence-specific DNA binding"/>
    <property type="evidence" value="ECO:0007669"/>
    <property type="project" value="InterPro"/>
</dbReference>
<dbReference type="InterPro" id="IPR009057">
    <property type="entry name" value="Homeodomain-like_sf"/>
</dbReference>
<evidence type="ECO:0000313" key="6">
    <source>
        <dbReference type="Proteomes" id="UP000533905"/>
    </source>
</evidence>
<evidence type="ECO:0000313" key="5">
    <source>
        <dbReference type="EMBL" id="NNG21469.1"/>
    </source>
</evidence>
<dbReference type="InterPro" id="IPR018060">
    <property type="entry name" value="HTH_AraC"/>
</dbReference>
<reference evidence="5 6" key="1">
    <citation type="submission" date="2020-04" db="EMBL/GenBank/DDBJ databases">
        <title>Massilia sp. nov., a cold adapted bacteria isolated from Arctic soil.</title>
        <authorList>
            <person name="Son J."/>
            <person name="Ka J.-O."/>
        </authorList>
    </citation>
    <scope>NUCLEOTIDE SEQUENCE [LARGE SCALE GENOMIC DNA]</scope>
    <source>
        <strain evidence="5 6">ML15P13</strain>
    </source>
</reference>
<keyword evidence="2" id="KW-0238">DNA-binding</keyword>
<dbReference type="PROSITE" id="PS01124">
    <property type="entry name" value="HTH_ARAC_FAMILY_2"/>
    <property type="match status" value="1"/>
</dbReference>
<keyword evidence="1" id="KW-0805">Transcription regulation</keyword>
<keyword evidence="6" id="KW-1185">Reference proteome</keyword>
<comment type="caution">
    <text evidence="5">The sequence shown here is derived from an EMBL/GenBank/DDBJ whole genome shotgun (WGS) entry which is preliminary data.</text>
</comment>
<sequence>MGTLSRLLSLYPVHTALDVRCHFAAPWVLDHEGSGSGIAPYHVVVRGRGWLEVGTRSDIPLQEGDIILFPTGAAHRLYTDDVKGPPAAYHQASAPASLPQLCNDGTGPVTDILCGQFEFGEEPLNPLLAALPELVHVRTVDRRDLSALRSLIDILRNEAEAARPGGLALLSQLASALFTLVMRAWVEQSQTAPGLFGMLAEPRLQPALHAMLTEPERPWELAELAALCNTSRATFARLFQRAAQATPAQVLTVTRMAKAATLLRGGRLPVGQIADQVGYQSEAAFNRIFKRTYGVGPGAYRRAAAASSPPRGLR</sequence>
<dbReference type="InterPro" id="IPR020449">
    <property type="entry name" value="Tscrpt_reg_AraC-type_HTH"/>
</dbReference>
<dbReference type="Proteomes" id="UP000533905">
    <property type="component" value="Unassembled WGS sequence"/>
</dbReference>
<keyword evidence="3" id="KW-0804">Transcription</keyword>
<dbReference type="PRINTS" id="PR00032">
    <property type="entry name" value="HTHARAC"/>
</dbReference>